<evidence type="ECO:0000313" key="4">
    <source>
        <dbReference type="Proteomes" id="UP000298050"/>
    </source>
</evidence>
<feature type="chain" id="PRO_5021289428" evidence="1">
    <location>
        <begin position="23"/>
        <end position="202"/>
    </location>
</feature>
<dbReference type="OrthoDB" id="7064073at2"/>
<dbReference type="RefSeq" id="WP_135445518.1">
    <property type="nucleotide sequence ID" value="NZ_SRLE01000011.1"/>
</dbReference>
<dbReference type="SUPFAM" id="SSF159594">
    <property type="entry name" value="XCC0632-like"/>
    <property type="match status" value="1"/>
</dbReference>
<dbReference type="Proteomes" id="UP000298050">
    <property type="component" value="Unassembled WGS sequence"/>
</dbReference>
<feature type="domain" description="ABC-type transport auxiliary lipoprotein component" evidence="2">
    <location>
        <begin position="35"/>
        <end position="183"/>
    </location>
</feature>
<name>A0A4Z0LXR2_9GAMM</name>
<keyword evidence="4" id="KW-1185">Reference proteome</keyword>
<proteinExistence type="predicted"/>
<comment type="caution">
    <text evidence="3">The sequence shown here is derived from an EMBL/GenBank/DDBJ whole genome shotgun (WGS) entry which is preliminary data.</text>
</comment>
<evidence type="ECO:0000313" key="3">
    <source>
        <dbReference type="EMBL" id="TGD72071.1"/>
    </source>
</evidence>
<evidence type="ECO:0000256" key="1">
    <source>
        <dbReference type="SAM" id="SignalP"/>
    </source>
</evidence>
<evidence type="ECO:0000259" key="2">
    <source>
        <dbReference type="Pfam" id="PF03886"/>
    </source>
</evidence>
<reference evidence="3 4" key="1">
    <citation type="submission" date="2019-04" db="EMBL/GenBank/DDBJ databases">
        <title>Taxonomy of novel Haliea sp. from mangrove soil of West Coast of India.</title>
        <authorList>
            <person name="Verma A."/>
            <person name="Kumar P."/>
            <person name="Krishnamurthi S."/>
        </authorList>
    </citation>
    <scope>NUCLEOTIDE SEQUENCE [LARGE SCALE GENOMIC DNA]</scope>
    <source>
        <strain evidence="3 4">SAOS-164</strain>
    </source>
</reference>
<gene>
    <name evidence="3" type="ORF">E4634_15460</name>
</gene>
<dbReference type="Pfam" id="PF03886">
    <property type="entry name" value="ABC_trans_aux"/>
    <property type="match status" value="1"/>
</dbReference>
<dbReference type="PROSITE" id="PS51257">
    <property type="entry name" value="PROKAR_LIPOPROTEIN"/>
    <property type="match status" value="1"/>
</dbReference>
<dbReference type="AlphaFoldDB" id="A0A4Z0LXR2"/>
<dbReference type="EMBL" id="SRLE01000011">
    <property type="protein sequence ID" value="TGD72071.1"/>
    <property type="molecule type" value="Genomic_DNA"/>
</dbReference>
<organism evidence="3 4">
    <name type="scientific">Mangrovimicrobium sediminis</name>
    <dbReference type="NCBI Taxonomy" id="2562682"/>
    <lineage>
        <taxon>Bacteria</taxon>
        <taxon>Pseudomonadati</taxon>
        <taxon>Pseudomonadota</taxon>
        <taxon>Gammaproteobacteria</taxon>
        <taxon>Cellvibrionales</taxon>
        <taxon>Halieaceae</taxon>
        <taxon>Mangrovimicrobium</taxon>
    </lineage>
</organism>
<feature type="signal peptide" evidence="1">
    <location>
        <begin position="1"/>
        <end position="22"/>
    </location>
</feature>
<keyword evidence="1" id="KW-0732">Signal</keyword>
<dbReference type="Gene3D" id="3.40.50.10610">
    <property type="entry name" value="ABC-type transport auxiliary lipoprotein component"/>
    <property type="match status" value="1"/>
</dbReference>
<protein>
    <submittedName>
        <fullName evidence="3">Membrane integrity-associated transporter subunit PqiC</fullName>
    </submittedName>
</protein>
<dbReference type="InterPro" id="IPR005586">
    <property type="entry name" value="ABC_trans_aux"/>
</dbReference>
<sequence>MHAHLRNTLALLALLGLLGACGSTPKSNHYILRAQAVPVETDTAFALGVGPVGVPPYLQRDAMVLSDGANRLDLANTERWAEPLEDGITRVMALNLAALLGTQDVRPYPWHPKRPPAYALKLRVLELDADSASARLVAEWLVYRPGDDSTLERRIARLQQPLDGDGPEAIAGAYSALFFQLSEIAAAAIEAAAAANPPTSEE</sequence>
<accession>A0A4Z0LXR2</accession>